<dbReference type="AlphaFoldDB" id="A0AAD9XUI7"/>
<accession>A0AAD9XUI7</accession>
<evidence type="ECO:0000313" key="3">
    <source>
        <dbReference type="Proteomes" id="UP001280121"/>
    </source>
</evidence>
<keyword evidence="3" id="KW-1185">Reference proteome</keyword>
<evidence type="ECO:0000256" key="1">
    <source>
        <dbReference type="SAM" id="Coils"/>
    </source>
</evidence>
<comment type="caution">
    <text evidence="2">The sequence shown here is derived from an EMBL/GenBank/DDBJ whole genome shotgun (WGS) entry which is preliminary data.</text>
</comment>
<evidence type="ECO:0000313" key="2">
    <source>
        <dbReference type="EMBL" id="KAK2666034.1"/>
    </source>
</evidence>
<organism evidence="2 3">
    <name type="scientific">Dipteronia dyeriana</name>
    <dbReference type="NCBI Taxonomy" id="168575"/>
    <lineage>
        <taxon>Eukaryota</taxon>
        <taxon>Viridiplantae</taxon>
        <taxon>Streptophyta</taxon>
        <taxon>Embryophyta</taxon>
        <taxon>Tracheophyta</taxon>
        <taxon>Spermatophyta</taxon>
        <taxon>Magnoliopsida</taxon>
        <taxon>eudicotyledons</taxon>
        <taxon>Gunneridae</taxon>
        <taxon>Pentapetalae</taxon>
        <taxon>rosids</taxon>
        <taxon>malvids</taxon>
        <taxon>Sapindales</taxon>
        <taxon>Sapindaceae</taxon>
        <taxon>Hippocastanoideae</taxon>
        <taxon>Acereae</taxon>
        <taxon>Dipteronia</taxon>
    </lineage>
</organism>
<name>A0AAD9XUI7_9ROSI</name>
<dbReference type="Proteomes" id="UP001280121">
    <property type="component" value="Unassembled WGS sequence"/>
</dbReference>
<keyword evidence="1" id="KW-0175">Coiled coil</keyword>
<feature type="coiled-coil region" evidence="1">
    <location>
        <begin position="23"/>
        <end position="60"/>
    </location>
</feature>
<gene>
    <name evidence="2" type="ORF">Ddye_004608</name>
</gene>
<reference evidence="2" key="1">
    <citation type="journal article" date="2023" name="Plant J.">
        <title>Genome sequences and population genomics provide insights into the demographic history, inbreeding, and mutation load of two 'living fossil' tree species of Dipteronia.</title>
        <authorList>
            <person name="Feng Y."/>
            <person name="Comes H.P."/>
            <person name="Chen J."/>
            <person name="Zhu S."/>
            <person name="Lu R."/>
            <person name="Zhang X."/>
            <person name="Li P."/>
            <person name="Qiu J."/>
            <person name="Olsen K.M."/>
            <person name="Qiu Y."/>
        </authorList>
    </citation>
    <scope>NUCLEOTIDE SEQUENCE</scope>
    <source>
        <strain evidence="2">KIB01</strain>
    </source>
</reference>
<dbReference type="EMBL" id="JANJYI010000001">
    <property type="protein sequence ID" value="KAK2666034.1"/>
    <property type="molecule type" value="Genomic_DNA"/>
</dbReference>
<protein>
    <submittedName>
        <fullName evidence="2">Uncharacterized protein</fullName>
    </submittedName>
</protein>
<proteinExistence type="predicted"/>
<sequence length="96" mass="11173">MNGFVIGSSCWENAWPELKFQVTKLLEENLRQLAELLKRNDEKRKIITELQAQLEHSKSEKRACLCSPEADIKRNQFQRSRSHGLSFSKFFKVGCS</sequence>